<dbReference type="InterPro" id="IPR029058">
    <property type="entry name" value="AB_hydrolase_fold"/>
</dbReference>
<dbReference type="Gene3D" id="3.40.50.1820">
    <property type="entry name" value="alpha/beta hydrolase"/>
    <property type="match status" value="1"/>
</dbReference>
<keyword evidence="2" id="KW-1185">Reference proteome</keyword>
<protein>
    <submittedName>
        <fullName evidence="1">Alpha-beta hydrolase superfamily lysophospholipase</fullName>
    </submittedName>
</protein>
<dbReference type="Proteomes" id="UP001519272">
    <property type="component" value="Unassembled WGS sequence"/>
</dbReference>
<accession>A0ABS4FN16</accession>
<dbReference type="SUPFAM" id="SSF53474">
    <property type="entry name" value="alpha/beta-Hydrolases"/>
    <property type="match status" value="1"/>
</dbReference>
<keyword evidence="1" id="KW-0378">Hydrolase</keyword>
<name>A0ABS4FN16_9BACL</name>
<comment type="caution">
    <text evidence="1">The sequence shown here is derived from an EMBL/GenBank/DDBJ whole genome shotgun (WGS) entry which is preliminary data.</text>
</comment>
<gene>
    <name evidence="1" type="ORF">J2Z32_000376</name>
</gene>
<dbReference type="GO" id="GO:0016787">
    <property type="term" value="F:hydrolase activity"/>
    <property type="evidence" value="ECO:0007669"/>
    <property type="project" value="UniProtKB-KW"/>
</dbReference>
<dbReference type="EMBL" id="JAGGKG010000001">
    <property type="protein sequence ID" value="MBP1903764.1"/>
    <property type="molecule type" value="Genomic_DNA"/>
</dbReference>
<evidence type="ECO:0000313" key="2">
    <source>
        <dbReference type="Proteomes" id="UP001519272"/>
    </source>
</evidence>
<sequence>MKTNNVKIENIPAVIWGNQSEHIIIAIHGNMSNKSDVPIEIFAQFALAKGYQVLSFDLPEHGDRTNEGTPCKVQNCVQDLKKIMSYAKENWKQISLFANSIGAYFSLLAYKDETIEQAWFLSPVVDMQRIINNMMLWFNVSEEQLQREQSIGTPIGQKLYWDYYCYVKEHPIVKWNVPTTILYGSKDDMCERDTINQFVKHFKCELSIVPEAEHYFHTTEQLEALKEWLRMTM</sequence>
<organism evidence="1 2">
    <name type="scientific">Paenibacillus turicensis</name>
    <dbReference type="NCBI Taxonomy" id="160487"/>
    <lineage>
        <taxon>Bacteria</taxon>
        <taxon>Bacillati</taxon>
        <taxon>Bacillota</taxon>
        <taxon>Bacilli</taxon>
        <taxon>Bacillales</taxon>
        <taxon>Paenibacillaceae</taxon>
        <taxon>Paenibacillus</taxon>
    </lineage>
</organism>
<evidence type="ECO:0000313" key="1">
    <source>
        <dbReference type="EMBL" id="MBP1903764.1"/>
    </source>
</evidence>
<reference evidence="1 2" key="1">
    <citation type="submission" date="2021-03" db="EMBL/GenBank/DDBJ databases">
        <title>Genomic Encyclopedia of Type Strains, Phase IV (KMG-IV): sequencing the most valuable type-strain genomes for metagenomic binning, comparative biology and taxonomic classification.</title>
        <authorList>
            <person name="Goeker M."/>
        </authorList>
    </citation>
    <scope>NUCLEOTIDE SEQUENCE [LARGE SCALE GENOMIC DNA]</scope>
    <source>
        <strain evidence="1 2">DSM 14349</strain>
    </source>
</reference>
<proteinExistence type="predicted"/>
<dbReference type="RefSeq" id="WP_210087426.1">
    <property type="nucleotide sequence ID" value="NZ_JAGGKG010000001.1"/>
</dbReference>